<proteinExistence type="predicted"/>
<name>A0A8J4E0U3_9ACTN</name>
<reference evidence="1" key="1">
    <citation type="submission" date="2021-01" db="EMBL/GenBank/DDBJ databases">
        <title>Whole genome shotgun sequence of Virgisporangium aurantiacum NBRC 16421.</title>
        <authorList>
            <person name="Komaki H."/>
            <person name="Tamura T."/>
        </authorList>
    </citation>
    <scope>NUCLEOTIDE SEQUENCE</scope>
    <source>
        <strain evidence="1">NBRC 16421</strain>
    </source>
</reference>
<sequence>MPYLVVSVALFGLLTAVNLLLTIGVVRRLREQTTELADLRSRAPLDPMGGGTSLPVGATVAPFEAATVDGRTVALASFGERPLIGFFSPSCTPCGERLPGFVRHAAGRPGGRDTVLAVVAGGGGDDGYVRDLDAVATVVVEPELGPVQKAFGVTGYPSFLLVRDGAIEVTDHDLAPVLERDTAVASAAG</sequence>
<keyword evidence="2" id="KW-1185">Reference proteome</keyword>
<dbReference type="AlphaFoldDB" id="A0A8J4E0U3"/>
<dbReference type="EMBL" id="BOPG01000029">
    <property type="protein sequence ID" value="GIJ57176.1"/>
    <property type="molecule type" value="Genomic_DNA"/>
</dbReference>
<dbReference type="Proteomes" id="UP000612585">
    <property type="component" value="Unassembled WGS sequence"/>
</dbReference>
<dbReference type="InterPro" id="IPR036249">
    <property type="entry name" value="Thioredoxin-like_sf"/>
</dbReference>
<dbReference type="SUPFAM" id="SSF52833">
    <property type="entry name" value="Thioredoxin-like"/>
    <property type="match status" value="1"/>
</dbReference>
<dbReference type="RefSeq" id="WP_203996307.1">
    <property type="nucleotide sequence ID" value="NZ_BOPG01000029.1"/>
</dbReference>
<accession>A0A8J4E0U3</accession>
<evidence type="ECO:0000313" key="1">
    <source>
        <dbReference type="EMBL" id="GIJ57176.1"/>
    </source>
</evidence>
<organism evidence="1 2">
    <name type="scientific">Virgisporangium aurantiacum</name>
    <dbReference type="NCBI Taxonomy" id="175570"/>
    <lineage>
        <taxon>Bacteria</taxon>
        <taxon>Bacillati</taxon>
        <taxon>Actinomycetota</taxon>
        <taxon>Actinomycetes</taxon>
        <taxon>Micromonosporales</taxon>
        <taxon>Micromonosporaceae</taxon>
        <taxon>Virgisporangium</taxon>
    </lineage>
</organism>
<gene>
    <name evidence="1" type="ORF">Vau01_046920</name>
</gene>
<comment type="caution">
    <text evidence="1">The sequence shown here is derived from an EMBL/GenBank/DDBJ whole genome shotgun (WGS) entry which is preliminary data.</text>
</comment>
<protein>
    <submittedName>
        <fullName evidence="1">TlpA family protein</fullName>
    </submittedName>
</protein>
<evidence type="ECO:0000313" key="2">
    <source>
        <dbReference type="Proteomes" id="UP000612585"/>
    </source>
</evidence>
<dbReference type="Gene3D" id="3.40.30.10">
    <property type="entry name" value="Glutaredoxin"/>
    <property type="match status" value="1"/>
</dbReference>